<gene>
    <name evidence="1" type="ORF">TMPK1_17930</name>
</gene>
<dbReference type="EMBL" id="BOPV01000001">
    <property type="protein sequence ID" value="GIL39556.1"/>
    <property type="molecule type" value="Genomic_DNA"/>
</dbReference>
<protein>
    <submittedName>
        <fullName evidence="1">Uncharacterized protein</fullName>
    </submittedName>
</protein>
<comment type="caution">
    <text evidence="1">The sequence shown here is derived from an EMBL/GenBank/DDBJ whole genome shotgun (WGS) entry which is preliminary data.</text>
</comment>
<evidence type="ECO:0000313" key="2">
    <source>
        <dbReference type="Proteomes" id="UP000681075"/>
    </source>
</evidence>
<sequence length="66" mass="7107">MACVKPTSQATLAGRDETKRSLARFEGGIIRAFTYDLDRSVLRHGAGARIACVGPRDAAFLQNTTP</sequence>
<dbReference type="Proteomes" id="UP000681075">
    <property type="component" value="Unassembled WGS sequence"/>
</dbReference>
<organism evidence="1 2">
    <name type="scientific">Roseiterribacter gracilis</name>
    <dbReference type="NCBI Taxonomy" id="2812848"/>
    <lineage>
        <taxon>Bacteria</taxon>
        <taxon>Pseudomonadati</taxon>
        <taxon>Pseudomonadota</taxon>
        <taxon>Alphaproteobacteria</taxon>
        <taxon>Rhodospirillales</taxon>
        <taxon>Roseiterribacteraceae</taxon>
        <taxon>Roseiterribacter</taxon>
    </lineage>
</organism>
<keyword evidence="2" id="KW-1185">Reference proteome</keyword>
<dbReference type="AlphaFoldDB" id="A0A8S8XE64"/>
<evidence type="ECO:0000313" key="1">
    <source>
        <dbReference type="EMBL" id="GIL39556.1"/>
    </source>
</evidence>
<reference evidence="1" key="1">
    <citation type="submission" date="2021-02" db="EMBL/GenBank/DDBJ databases">
        <title>Genome sequence of Rhodospirillales sp. strain TMPK1 isolated from soil.</title>
        <authorList>
            <person name="Nakai R."/>
            <person name="Kusada H."/>
            <person name="Tamaki H."/>
        </authorList>
    </citation>
    <scope>NUCLEOTIDE SEQUENCE</scope>
    <source>
        <strain evidence="1">TMPK1</strain>
    </source>
</reference>
<accession>A0A8S8XE64</accession>
<name>A0A8S8XE64_9PROT</name>
<proteinExistence type="predicted"/>